<gene>
    <name evidence="12" type="ORF">ANE_LOCUS18639</name>
</gene>
<keyword evidence="6" id="KW-0256">Endoplasmic reticulum</keyword>
<keyword evidence="4" id="KW-0337">GPI-anchor biosynthesis</keyword>
<comment type="subcellular location">
    <subcellularLocation>
        <location evidence="1">Endoplasmic reticulum membrane</location>
        <topology evidence="1">Single-pass membrane protein</topology>
    </subcellularLocation>
</comment>
<sequence length="333" mass="37230">MGSANSYKCSISGAGTRPETDSEEELPKQMGIQRPRSVTPLIFICFAISCLDSTSSAQIGTNYGDSDEILNSDHIPASFLCISDQYIMQSYSTTHTSLEDSEFRNFLFLQECSRKDTDIVVPAISLLQQHRNITGEGSHRTLHTSIKLLVQSDSHLRELVIVERLPLGVFADPFELQNLKQRRAFRDVSVFGDTNLELPSFRSNRSVVEIHVDISSRDYENGEITLKLPLHARYQPLEESGYSRVEFGEPDLFLCSSHVQNRQREQRKCMVLSIGGLKTETRSVVWEIPAGIRDHTEYVSAITFAAAVLSAFSILVASVLSSKVESCKNSKKS</sequence>
<comment type="caution">
    <text evidence="12">The sequence shown here is derived from an EMBL/GenBank/DDBJ whole genome shotgun (WGS) entry which is preliminary data.</text>
</comment>
<evidence type="ECO:0000256" key="6">
    <source>
        <dbReference type="ARBA" id="ARBA00022824"/>
    </source>
</evidence>
<evidence type="ECO:0000256" key="1">
    <source>
        <dbReference type="ARBA" id="ARBA00004389"/>
    </source>
</evidence>
<evidence type="ECO:0000256" key="9">
    <source>
        <dbReference type="ARBA" id="ARBA00023180"/>
    </source>
</evidence>
<comment type="similarity">
    <text evidence="3">Belongs to the PIGX family.</text>
</comment>
<comment type="pathway">
    <text evidence="2">Glycolipid biosynthesis; glycosylphosphatidylinositol-anchor biosynthesis.</text>
</comment>
<dbReference type="OrthoDB" id="5546453at2759"/>
<evidence type="ECO:0000256" key="5">
    <source>
        <dbReference type="ARBA" id="ARBA00022692"/>
    </source>
</evidence>
<evidence type="ECO:0008006" key="14">
    <source>
        <dbReference type="Google" id="ProtNLM"/>
    </source>
</evidence>
<evidence type="ECO:0000256" key="10">
    <source>
        <dbReference type="SAM" id="MobiDB-lite"/>
    </source>
</evidence>
<dbReference type="PANTHER" id="PTHR28650:SF1">
    <property type="entry name" value="PHOSPHATIDYLINOSITOL-GLYCAN BIOSYNTHESIS CLASS X PROTEIN"/>
    <property type="match status" value="1"/>
</dbReference>
<dbReference type="InterPro" id="IPR013233">
    <property type="entry name" value="PIG-X/PBN1"/>
</dbReference>
<evidence type="ECO:0000313" key="12">
    <source>
        <dbReference type="EMBL" id="VVB08195.1"/>
    </source>
</evidence>
<dbReference type="InterPro" id="IPR040039">
    <property type="entry name" value="PIGX"/>
</dbReference>
<dbReference type="GO" id="GO:0005789">
    <property type="term" value="C:endoplasmic reticulum membrane"/>
    <property type="evidence" value="ECO:0007669"/>
    <property type="project" value="UniProtKB-SubCell"/>
</dbReference>
<dbReference type="AlphaFoldDB" id="A0A565C3K0"/>
<keyword evidence="13" id="KW-1185">Reference proteome</keyword>
<accession>A0A565C3K0</accession>
<reference evidence="12" key="1">
    <citation type="submission" date="2019-07" db="EMBL/GenBank/DDBJ databases">
        <authorList>
            <person name="Dittberner H."/>
        </authorList>
    </citation>
    <scope>NUCLEOTIDE SEQUENCE [LARGE SCALE GENOMIC DNA]</scope>
</reference>
<keyword evidence="8 11" id="KW-0472">Membrane</keyword>
<evidence type="ECO:0000256" key="7">
    <source>
        <dbReference type="ARBA" id="ARBA00022989"/>
    </source>
</evidence>
<proteinExistence type="inferred from homology"/>
<dbReference type="EMBL" id="CABITT030000006">
    <property type="protein sequence ID" value="VVB08195.1"/>
    <property type="molecule type" value="Genomic_DNA"/>
</dbReference>
<keyword evidence="5 11" id="KW-0812">Transmembrane</keyword>
<feature type="region of interest" description="Disordered" evidence="10">
    <location>
        <begin position="1"/>
        <end position="29"/>
    </location>
</feature>
<keyword evidence="9" id="KW-0325">Glycoprotein</keyword>
<dbReference type="GO" id="GO:0006506">
    <property type="term" value="P:GPI anchor biosynthetic process"/>
    <property type="evidence" value="ECO:0007669"/>
    <property type="project" value="UniProtKB-UniPathway"/>
</dbReference>
<evidence type="ECO:0000256" key="8">
    <source>
        <dbReference type="ARBA" id="ARBA00023136"/>
    </source>
</evidence>
<evidence type="ECO:0000256" key="3">
    <source>
        <dbReference type="ARBA" id="ARBA00010345"/>
    </source>
</evidence>
<feature type="transmembrane region" description="Helical" evidence="11">
    <location>
        <begin position="298"/>
        <end position="320"/>
    </location>
</feature>
<organism evidence="12 13">
    <name type="scientific">Arabis nemorensis</name>
    <dbReference type="NCBI Taxonomy" id="586526"/>
    <lineage>
        <taxon>Eukaryota</taxon>
        <taxon>Viridiplantae</taxon>
        <taxon>Streptophyta</taxon>
        <taxon>Embryophyta</taxon>
        <taxon>Tracheophyta</taxon>
        <taxon>Spermatophyta</taxon>
        <taxon>Magnoliopsida</taxon>
        <taxon>eudicotyledons</taxon>
        <taxon>Gunneridae</taxon>
        <taxon>Pentapetalae</taxon>
        <taxon>rosids</taxon>
        <taxon>malvids</taxon>
        <taxon>Brassicales</taxon>
        <taxon>Brassicaceae</taxon>
        <taxon>Arabideae</taxon>
        <taxon>Arabis</taxon>
    </lineage>
</organism>
<name>A0A565C3K0_9BRAS</name>
<evidence type="ECO:0000256" key="11">
    <source>
        <dbReference type="SAM" id="Phobius"/>
    </source>
</evidence>
<dbReference type="Pfam" id="PF08320">
    <property type="entry name" value="PIG-X"/>
    <property type="match status" value="1"/>
</dbReference>
<dbReference type="SMART" id="SM00780">
    <property type="entry name" value="PIG-X"/>
    <property type="match status" value="1"/>
</dbReference>
<evidence type="ECO:0000256" key="2">
    <source>
        <dbReference type="ARBA" id="ARBA00004687"/>
    </source>
</evidence>
<evidence type="ECO:0000256" key="4">
    <source>
        <dbReference type="ARBA" id="ARBA00022502"/>
    </source>
</evidence>
<dbReference type="PANTHER" id="PTHR28650">
    <property type="entry name" value="PHOSPHATIDYLINOSITOL-GLYCAN BIOSYNTHESIS CLASS X PROTEIN"/>
    <property type="match status" value="1"/>
</dbReference>
<keyword evidence="7 11" id="KW-1133">Transmembrane helix</keyword>
<dbReference type="UniPathway" id="UPA00196"/>
<evidence type="ECO:0000313" key="13">
    <source>
        <dbReference type="Proteomes" id="UP000489600"/>
    </source>
</evidence>
<dbReference type="Proteomes" id="UP000489600">
    <property type="component" value="Unassembled WGS sequence"/>
</dbReference>
<protein>
    <recommendedName>
        <fullName evidence="14">Phosphatidylinositol-glycan biosynthesis class X protein</fullName>
    </recommendedName>
</protein>